<gene>
    <name evidence="1" type="ORF">J5Y06_12470</name>
</gene>
<proteinExistence type="predicted"/>
<evidence type="ECO:0000313" key="2">
    <source>
        <dbReference type="Proteomes" id="UP000666240"/>
    </source>
</evidence>
<comment type="caution">
    <text evidence="1">The sequence shown here is derived from an EMBL/GenBank/DDBJ whole genome shotgun (WGS) entry which is preliminary data.</text>
</comment>
<dbReference type="EMBL" id="JAGIYY010000003">
    <property type="protein sequence ID" value="MBP0439467.1"/>
    <property type="molecule type" value="Genomic_DNA"/>
</dbReference>
<organism evidence="1 2">
    <name type="scientific">Tianweitania sediminis</name>
    <dbReference type="NCBI Taxonomy" id="1502156"/>
    <lineage>
        <taxon>Bacteria</taxon>
        <taxon>Pseudomonadati</taxon>
        <taxon>Pseudomonadota</taxon>
        <taxon>Alphaproteobacteria</taxon>
        <taxon>Hyphomicrobiales</taxon>
        <taxon>Phyllobacteriaceae</taxon>
        <taxon>Tianweitania</taxon>
    </lineage>
</organism>
<protein>
    <submittedName>
        <fullName evidence="1">Uncharacterized protein</fullName>
    </submittedName>
</protein>
<evidence type="ECO:0000313" key="1">
    <source>
        <dbReference type="EMBL" id="MBP0439467.1"/>
    </source>
</evidence>
<name>A0A8J7R7D4_9HYPH</name>
<dbReference type="Proteomes" id="UP000666240">
    <property type="component" value="Unassembled WGS sequence"/>
</dbReference>
<dbReference type="RefSeq" id="WP_209335469.1">
    <property type="nucleotide sequence ID" value="NZ_JAGIYY010000003.1"/>
</dbReference>
<dbReference type="AlphaFoldDB" id="A0A8J7R7D4"/>
<keyword evidence="2" id="KW-1185">Reference proteome</keyword>
<reference evidence="1" key="1">
    <citation type="submission" date="2021-03" db="EMBL/GenBank/DDBJ databases">
        <title>Genome sequencing and assembly of Tianweitania sediminis.</title>
        <authorList>
            <person name="Chhetri G."/>
        </authorList>
    </citation>
    <scope>NUCLEOTIDE SEQUENCE</scope>
    <source>
        <strain evidence="1">Z8</strain>
    </source>
</reference>
<accession>A0A8J7R7D4</accession>
<sequence>MSDLEKLMAAVDRVDVLDAAGRVIANPTRHMASAASVIKMAHAVELFWKAVVEADLLVRALDLPKTGEANSDAAREAAIELQSQEVRRILFTIYGGTNEPMENEHAAG</sequence>